<sequence>MLHLIKHSNPLYTMNHQQRQEVGLEPASFESLVTLATTSPRARRVVFVSSAFRCRGVGGASRRRDPQRCGAVRRGAARRGEPRSSRCLAPPLQRCVRVRACVRVRTELLFPAVKLYIRNKSRSCPRWTSASFRSVTALHLREHERLRCTSVMSESLGIAERATARARDKWVVRRLRGQCQCVSGPRASPSPPVRVAGARARVCCVARGAASPIVTARLRTEGLHAPVPARPPTCELLSRCNLRPPAVRSAPEGTPAVPAETASGGHMAPPVAPDSPHWLPHFGFCSRRKRRANEARLRMRSLPGVFLLLGAVVVLVGTAMAVASYWPHRAHRSALLGHAGPGKSLSEPPAARWGPGARSALTASGVGHHDRMRLLGPVIMGVGLFILICANTVLYENRDHDTRLQFREARGPRHGVSAAEPTAVQCGHYHWMTKLNVGDVDILRAGRLSDSPAPPAAAPLLLSAQEAPCCSSSSWVSSSTNCRAFPAQFRPEPQLSSSTDLQLDRRLETGSEWDAAVPPRRSYSLGCRTVPASSGLGDKDSKDDTDSGHDVASRPLGREPSSSVCVNVAELSCWSPGGAEEWRCSSWPRLDFDGDVTSWESRRESMDRLLD</sequence>
<protein>
    <recommendedName>
        <fullName evidence="10">Transmembrane protein 200B-like</fullName>
    </recommendedName>
</protein>
<accession>A0A8C9SV99</accession>
<comment type="subcellular location">
    <subcellularLocation>
        <location evidence="1">Membrane</location>
        <topology evidence="1">Multi-pass membrane protein</topology>
    </subcellularLocation>
</comment>
<reference evidence="8" key="3">
    <citation type="submission" date="2025-09" db="UniProtKB">
        <authorList>
            <consortium name="Ensembl"/>
        </authorList>
    </citation>
    <scope>IDENTIFICATION</scope>
</reference>
<evidence type="ECO:0000256" key="3">
    <source>
        <dbReference type="ARBA" id="ARBA00022692"/>
    </source>
</evidence>
<evidence type="ECO:0008006" key="10">
    <source>
        <dbReference type="Google" id="ProtNLM"/>
    </source>
</evidence>
<proteinExistence type="inferred from homology"/>
<evidence type="ECO:0000256" key="4">
    <source>
        <dbReference type="ARBA" id="ARBA00022989"/>
    </source>
</evidence>
<reference evidence="8" key="2">
    <citation type="submission" date="2025-08" db="UniProtKB">
        <authorList>
            <consortium name="Ensembl"/>
        </authorList>
    </citation>
    <scope>IDENTIFICATION</scope>
</reference>
<comment type="similarity">
    <text evidence="2">Belongs to the TMEM200 family.</text>
</comment>
<dbReference type="PANTHER" id="PTHR31815:SF3">
    <property type="entry name" value="TRANSMEMBRANE PROTEIN 200B"/>
    <property type="match status" value="1"/>
</dbReference>
<feature type="transmembrane region" description="Helical" evidence="7">
    <location>
        <begin position="305"/>
        <end position="326"/>
    </location>
</feature>
<reference evidence="8 9" key="1">
    <citation type="submission" date="2019-04" db="EMBL/GenBank/DDBJ databases">
        <authorList>
            <consortium name="Wellcome Sanger Institute Data Sharing"/>
        </authorList>
    </citation>
    <scope>NUCLEOTIDE SEQUENCE [LARGE SCALE GENOMIC DNA]</scope>
</reference>
<dbReference type="GeneTree" id="ENSGT00530000063698"/>
<dbReference type="GO" id="GO:0016020">
    <property type="term" value="C:membrane"/>
    <property type="evidence" value="ECO:0007669"/>
    <property type="project" value="UniProtKB-SubCell"/>
</dbReference>
<dbReference type="AlphaFoldDB" id="A0A8C9SV99"/>
<organism evidence="8 9">
    <name type="scientific">Scleropages formosus</name>
    <name type="common">Asian bonytongue</name>
    <name type="synonym">Osteoglossum formosum</name>
    <dbReference type="NCBI Taxonomy" id="113540"/>
    <lineage>
        <taxon>Eukaryota</taxon>
        <taxon>Metazoa</taxon>
        <taxon>Chordata</taxon>
        <taxon>Craniata</taxon>
        <taxon>Vertebrata</taxon>
        <taxon>Euteleostomi</taxon>
        <taxon>Actinopterygii</taxon>
        <taxon>Neopterygii</taxon>
        <taxon>Teleostei</taxon>
        <taxon>Osteoglossocephala</taxon>
        <taxon>Osteoglossomorpha</taxon>
        <taxon>Osteoglossiformes</taxon>
        <taxon>Osteoglossidae</taxon>
        <taxon>Scleropages</taxon>
    </lineage>
</organism>
<dbReference type="Proteomes" id="UP000694397">
    <property type="component" value="Chromosome 23"/>
</dbReference>
<keyword evidence="5 7" id="KW-0472">Membrane</keyword>
<dbReference type="Pfam" id="PF10177">
    <property type="entry name" value="DUF2371"/>
    <property type="match status" value="1"/>
</dbReference>
<keyword evidence="3 7" id="KW-0812">Transmembrane</keyword>
<evidence type="ECO:0000256" key="2">
    <source>
        <dbReference type="ARBA" id="ARBA00005308"/>
    </source>
</evidence>
<evidence type="ECO:0000313" key="9">
    <source>
        <dbReference type="Proteomes" id="UP000694397"/>
    </source>
</evidence>
<dbReference type="PANTHER" id="PTHR31815">
    <property type="entry name" value="AGAP005329-PA"/>
    <property type="match status" value="1"/>
</dbReference>
<dbReference type="OrthoDB" id="9994280at2759"/>
<feature type="transmembrane region" description="Helical" evidence="7">
    <location>
        <begin position="374"/>
        <end position="395"/>
    </location>
</feature>
<evidence type="ECO:0000313" key="8">
    <source>
        <dbReference type="Ensembl" id="ENSSFOP00015042920.1"/>
    </source>
</evidence>
<feature type="region of interest" description="Disordered" evidence="6">
    <location>
        <begin position="524"/>
        <end position="560"/>
    </location>
</feature>
<feature type="region of interest" description="Disordered" evidence="6">
    <location>
        <begin position="58"/>
        <end position="85"/>
    </location>
</feature>
<evidence type="ECO:0000256" key="1">
    <source>
        <dbReference type="ARBA" id="ARBA00004141"/>
    </source>
</evidence>
<evidence type="ECO:0000256" key="7">
    <source>
        <dbReference type="SAM" id="Phobius"/>
    </source>
</evidence>
<name>A0A8C9SV99_SCLFO</name>
<dbReference type="InterPro" id="IPR018787">
    <property type="entry name" value="DUF2371_TMEM200"/>
</dbReference>
<keyword evidence="4 7" id="KW-1133">Transmembrane helix</keyword>
<feature type="compositionally biased region" description="Basic and acidic residues" evidence="6">
    <location>
        <begin position="537"/>
        <end position="552"/>
    </location>
</feature>
<evidence type="ECO:0000256" key="6">
    <source>
        <dbReference type="SAM" id="MobiDB-lite"/>
    </source>
</evidence>
<dbReference type="Ensembl" id="ENSSFOT00015073234.1">
    <property type="protein sequence ID" value="ENSSFOP00015042920.1"/>
    <property type="gene ID" value="ENSSFOG00015028121.1"/>
</dbReference>
<evidence type="ECO:0000256" key="5">
    <source>
        <dbReference type="ARBA" id="ARBA00023136"/>
    </source>
</evidence>
<feature type="region of interest" description="Disordered" evidence="6">
    <location>
        <begin position="246"/>
        <end position="267"/>
    </location>
</feature>
<keyword evidence="9" id="KW-1185">Reference proteome</keyword>